<evidence type="ECO:0000313" key="1">
    <source>
        <dbReference type="EMBL" id="TQD68778.1"/>
    </source>
</evidence>
<dbReference type="EMBL" id="VIEB01009231">
    <property type="protein sequence ID" value="TQD68778.1"/>
    <property type="molecule type" value="Genomic_DNA"/>
</dbReference>
<protein>
    <submittedName>
        <fullName evidence="1">Uncharacterized protein</fullName>
    </submittedName>
</protein>
<gene>
    <name evidence="1" type="ORF">C1H46_045689</name>
</gene>
<dbReference type="AlphaFoldDB" id="A0A540K3G5"/>
<comment type="caution">
    <text evidence="1">The sequence shown here is derived from an EMBL/GenBank/DDBJ whole genome shotgun (WGS) entry which is preliminary data.</text>
</comment>
<evidence type="ECO:0000313" key="2">
    <source>
        <dbReference type="Proteomes" id="UP000315295"/>
    </source>
</evidence>
<dbReference type="Proteomes" id="UP000315295">
    <property type="component" value="Unassembled WGS sequence"/>
</dbReference>
<proteinExistence type="predicted"/>
<organism evidence="1 2">
    <name type="scientific">Malus baccata</name>
    <name type="common">Siberian crab apple</name>
    <name type="synonym">Pyrus baccata</name>
    <dbReference type="NCBI Taxonomy" id="106549"/>
    <lineage>
        <taxon>Eukaryota</taxon>
        <taxon>Viridiplantae</taxon>
        <taxon>Streptophyta</taxon>
        <taxon>Embryophyta</taxon>
        <taxon>Tracheophyta</taxon>
        <taxon>Spermatophyta</taxon>
        <taxon>Magnoliopsida</taxon>
        <taxon>eudicotyledons</taxon>
        <taxon>Gunneridae</taxon>
        <taxon>Pentapetalae</taxon>
        <taxon>rosids</taxon>
        <taxon>fabids</taxon>
        <taxon>Rosales</taxon>
        <taxon>Rosaceae</taxon>
        <taxon>Amygdaloideae</taxon>
        <taxon>Maleae</taxon>
        <taxon>Malus</taxon>
    </lineage>
</organism>
<reference evidence="1 2" key="1">
    <citation type="journal article" date="2019" name="G3 (Bethesda)">
        <title>Sequencing of a Wild Apple (Malus baccata) Genome Unravels the Differences Between Cultivated and Wild Apple Species Regarding Disease Resistance and Cold Tolerance.</title>
        <authorList>
            <person name="Chen X."/>
        </authorList>
    </citation>
    <scope>NUCLEOTIDE SEQUENCE [LARGE SCALE GENOMIC DNA]</scope>
    <source>
        <strain evidence="2">cv. Shandingzi</strain>
        <tissue evidence="1">Leaves</tissue>
    </source>
</reference>
<sequence>MRPFGGKNWVFMLTNFPPLSPFNDLITWLLLFESKQAMNQAVASTPATFWP</sequence>
<keyword evidence="2" id="KW-1185">Reference proteome</keyword>
<accession>A0A540K3G5</accession>
<name>A0A540K3G5_MALBA</name>